<dbReference type="Proteomes" id="UP001447188">
    <property type="component" value="Unassembled WGS sequence"/>
</dbReference>
<evidence type="ECO:0000256" key="2">
    <source>
        <dbReference type="SAM" id="Coils"/>
    </source>
</evidence>
<dbReference type="Pfam" id="PF09811">
    <property type="entry name" value="Yae1_N"/>
    <property type="match status" value="1"/>
</dbReference>
<evidence type="ECO:0000313" key="5">
    <source>
        <dbReference type="Proteomes" id="UP001447188"/>
    </source>
</evidence>
<feature type="domain" description="Essential protein Yae1 N-terminal" evidence="3">
    <location>
        <begin position="19"/>
        <end position="57"/>
    </location>
</feature>
<dbReference type="EMBL" id="JBBBZM010000003">
    <property type="protein sequence ID" value="KAL0640525.1"/>
    <property type="molecule type" value="Genomic_DNA"/>
</dbReference>
<organism evidence="4 5">
    <name type="scientific">Discina gigas</name>
    <dbReference type="NCBI Taxonomy" id="1032678"/>
    <lineage>
        <taxon>Eukaryota</taxon>
        <taxon>Fungi</taxon>
        <taxon>Dikarya</taxon>
        <taxon>Ascomycota</taxon>
        <taxon>Pezizomycotina</taxon>
        <taxon>Pezizomycetes</taxon>
        <taxon>Pezizales</taxon>
        <taxon>Discinaceae</taxon>
        <taxon>Discina</taxon>
    </lineage>
</organism>
<accession>A0ABR3GXJ9</accession>
<proteinExistence type="inferred from homology"/>
<keyword evidence="5" id="KW-1185">Reference proteome</keyword>
<protein>
    <recommendedName>
        <fullName evidence="3">Essential protein Yae1 N-terminal domain-containing protein</fullName>
    </recommendedName>
</protein>
<dbReference type="PANTHER" id="PTHR28532">
    <property type="entry name" value="GEO13458P1"/>
    <property type="match status" value="1"/>
</dbReference>
<dbReference type="InterPro" id="IPR013726">
    <property type="entry name" value="Mitofissin"/>
</dbReference>
<evidence type="ECO:0000256" key="1">
    <source>
        <dbReference type="ARBA" id="ARBA00038090"/>
    </source>
</evidence>
<feature type="coiled-coil region" evidence="2">
    <location>
        <begin position="106"/>
        <end position="133"/>
    </location>
</feature>
<evidence type="ECO:0000313" key="4">
    <source>
        <dbReference type="EMBL" id="KAL0640525.1"/>
    </source>
</evidence>
<dbReference type="InterPro" id="IPR052436">
    <property type="entry name" value="LTO1_adapter"/>
</dbReference>
<dbReference type="InterPro" id="IPR019191">
    <property type="entry name" value="Essential_protein_Yae1_N"/>
</dbReference>
<dbReference type="Pfam" id="PF08520">
    <property type="entry name" value="Mitofissin"/>
    <property type="match status" value="1"/>
</dbReference>
<gene>
    <name evidence="4" type="ORF">Q9L58_000496</name>
</gene>
<keyword evidence="2" id="KW-0175">Coiled coil</keyword>
<evidence type="ECO:0000259" key="3">
    <source>
        <dbReference type="Pfam" id="PF09811"/>
    </source>
</evidence>
<comment type="caution">
    <text evidence="4">The sequence shown here is derived from an EMBL/GenBank/DDBJ whole genome shotgun (WGS) entry which is preliminary data.</text>
</comment>
<name>A0ABR3GXJ9_9PEZI</name>
<sequence length="229" mass="25475">MADIFDSLLNLEEDFYQEGYTLGLADGEQAGRIEGRVFGLEKGFERFLELGRLQGRCSVWKARISYSIIPPTTEDGTGPAKDVHITSPRVQKQVESLAILLTNPPFKNDEESVEEVEETLKRGRNKAKILLNMLGEKEGVNIIKSRAVDEGSIEDAGMLGKLAHYGFDAILFSAFLAGVKRSTGLTLQTDKIESKDVRSALEKYLGVGEWMMDQSIAIMGSSSYFERKR</sequence>
<dbReference type="PANTHER" id="PTHR28532:SF1">
    <property type="entry name" value="ORAL CANCER OVEREXPRESSED 1"/>
    <property type="match status" value="1"/>
</dbReference>
<reference evidence="4 5" key="1">
    <citation type="submission" date="2024-02" db="EMBL/GenBank/DDBJ databases">
        <title>Discinaceae phylogenomics.</title>
        <authorList>
            <person name="Dirks A.C."/>
            <person name="James T.Y."/>
        </authorList>
    </citation>
    <scope>NUCLEOTIDE SEQUENCE [LARGE SCALE GENOMIC DNA]</scope>
    <source>
        <strain evidence="4 5">ACD0624</strain>
    </source>
</reference>
<comment type="similarity">
    <text evidence="1">Belongs to the LTO1 family.</text>
</comment>